<comment type="caution">
    <text evidence="1">The sequence shown here is derived from an EMBL/GenBank/DDBJ whole genome shotgun (WGS) entry which is preliminary data.</text>
</comment>
<organism evidence="1 2">
    <name type="scientific">Glomus cerebriforme</name>
    <dbReference type="NCBI Taxonomy" id="658196"/>
    <lineage>
        <taxon>Eukaryota</taxon>
        <taxon>Fungi</taxon>
        <taxon>Fungi incertae sedis</taxon>
        <taxon>Mucoromycota</taxon>
        <taxon>Glomeromycotina</taxon>
        <taxon>Glomeromycetes</taxon>
        <taxon>Glomerales</taxon>
        <taxon>Glomeraceae</taxon>
        <taxon>Glomus</taxon>
    </lineage>
</organism>
<dbReference type="Proteomes" id="UP000265703">
    <property type="component" value="Unassembled WGS sequence"/>
</dbReference>
<proteinExistence type="predicted"/>
<protein>
    <submittedName>
        <fullName evidence="1">Uncharacterized protein</fullName>
    </submittedName>
</protein>
<dbReference type="EMBL" id="QKYT01000711">
    <property type="protein sequence ID" value="RIA82036.1"/>
    <property type="molecule type" value="Genomic_DNA"/>
</dbReference>
<accession>A0A397SBD4</accession>
<gene>
    <name evidence="1" type="ORF">C1645_744075</name>
</gene>
<evidence type="ECO:0000313" key="1">
    <source>
        <dbReference type="EMBL" id="RIA82036.1"/>
    </source>
</evidence>
<keyword evidence="2" id="KW-1185">Reference proteome</keyword>
<evidence type="ECO:0000313" key="2">
    <source>
        <dbReference type="Proteomes" id="UP000265703"/>
    </source>
</evidence>
<name>A0A397SBD4_9GLOM</name>
<dbReference type="AlphaFoldDB" id="A0A397SBD4"/>
<sequence length="400" mass="46881">MALTISDSILHKNIYNINNIYNNQNEAKISNFIIQLNDSGILGKITRLRLISIQDRLWLEQSPLIEFNEDLKLPRILMNNFILKIILLSKNLNIEFAINDDLKNTIKGGKYLIRGKLLSTTEFNRNVENLRDFNIMFFDQLTSLSGTHLIPWKSICKKRTRIHSSLKLKSVRSWYNIIKDKVTINSTSLKLKDEWITENTIDKNLKGIIIERPREYTKTSCKYILSFYPDLGFVIGKQRCENNIDRMKNTVIFNHFLEETENTTDSRLTIRKCSGCAMDTLGKLNIPYVIGHKELKPRHLENFIDLTIVFPNQEPEILGNGRYTFDNFNIQEIKEYLLTKVNLIIQEYYTQYQYNPVEVNLTDQRIPNTNNQYNPVEVNLINQRISNISLIDKYIEKSSQ</sequence>
<reference evidence="1 2" key="1">
    <citation type="submission" date="2018-06" db="EMBL/GenBank/DDBJ databases">
        <title>Comparative genomics reveals the genomic features of Rhizophagus irregularis, R. cerebriforme, R. diaphanum and Gigaspora rosea, and their symbiotic lifestyle signature.</title>
        <authorList>
            <person name="Morin E."/>
            <person name="San Clemente H."/>
            <person name="Chen E.C.H."/>
            <person name="De La Providencia I."/>
            <person name="Hainaut M."/>
            <person name="Kuo A."/>
            <person name="Kohler A."/>
            <person name="Murat C."/>
            <person name="Tang N."/>
            <person name="Roy S."/>
            <person name="Loubradou J."/>
            <person name="Henrissat B."/>
            <person name="Grigoriev I.V."/>
            <person name="Corradi N."/>
            <person name="Roux C."/>
            <person name="Martin F.M."/>
        </authorList>
    </citation>
    <scope>NUCLEOTIDE SEQUENCE [LARGE SCALE GENOMIC DNA]</scope>
    <source>
        <strain evidence="1 2">DAOM 227022</strain>
    </source>
</reference>
<dbReference type="OrthoDB" id="2445793at2759"/>